<dbReference type="SUPFAM" id="SSF55961">
    <property type="entry name" value="Bet v1-like"/>
    <property type="match status" value="1"/>
</dbReference>
<proteinExistence type="inferred from homology"/>
<dbReference type="OrthoDB" id="9795306at2"/>
<dbReference type="InterPro" id="IPR013538">
    <property type="entry name" value="ASHA1/2-like_C"/>
</dbReference>
<dbReference type="Gene3D" id="3.30.530.20">
    <property type="match status" value="1"/>
</dbReference>
<protein>
    <submittedName>
        <fullName evidence="3">ATPase</fullName>
    </submittedName>
</protein>
<feature type="domain" description="Activator of Hsp90 ATPase homologue 1/2-like C-terminal" evidence="2">
    <location>
        <begin position="27"/>
        <end position="162"/>
    </location>
</feature>
<evidence type="ECO:0000313" key="4">
    <source>
        <dbReference type="Proteomes" id="UP000181790"/>
    </source>
</evidence>
<sequence>MNTNLLFDFVVDKENNAMYVTRSFAAGRDLVWQAWTTAELLERWWAPKPYRAETKSMSFTEGGHWLYAMVSPQNEKHWGMVSYQEIEPQQRFSALNGFSDEEGNLNPDFSRSHWTNVFTEEDGTTTVSITIRYESQQAMETILQMGFKGGFTMGLSNLDELLQELN</sequence>
<dbReference type="CDD" id="cd07814">
    <property type="entry name" value="SRPBCC_CalC_Aha1-like"/>
    <property type="match status" value="1"/>
</dbReference>
<evidence type="ECO:0000256" key="1">
    <source>
        <dbReference type="ARBA" id="ARBA00006817"/>
    </source>
</evidence>
<gene>
    <name evidence="3" type="ORF">BLX24_25845</name>
</gene>
<dbReference type="AlphaFoldDB" id="A0A1S2VBY0"/>
<evidence type="ECO:0000313" key="3">
    <source>
        <dbReference type="EMBL" id="OIN56224.1"/>
    </source>
</evidence>
<name>A0A1S2VBY0_9BACT</name>
<evidence type="ECO:0000259" key="2">
    <source>
        <dbReference type="Pfam" id="PF08327"/>
    </source>
</evidence>
<accession>A0A1S2VBY0</accession>
<comment type="caution">
    <text evidence="3">The sequence shown here is derived from an EMBL/GenBank/DDBJ whole genome shotgun (WGS) entry which is preliminary data.</text>
</comment>
<comment type="similarity">
    <text evidence="1">Belongs to the AHA1 family.</text>
</comment>
<dbReference type="RefSeq" id="WP_071506128.1">
    <property type="nucleotide sequence ID" value="NZ_MORL01000026.1"/>
</dbReference>
<dbReference type="InterPro" id="IPR023393">
    <property type="entry name" value="START-like_dom_sf"/>
</dbReference>
<reference evidence="3 4" key="1">
    <citation type="submission" date="2016-10" db="EMBL/GenBank/DDBJ databases">
        <title>Arsenicibacter rosenii gen. nov., sp. nov., an efficient arsenic-methylating bacterium isolated from an arsenic-contaminated paddy soil.</title>
        <authorList>
            <person name="Huang K."/>
        </authorList>
    </citation>
    <scope>NUCLEOTIDE SEQUENCE [LARGE SCALE GENOMIC DNA]</scope>
    <source>
        <strain evidence="3 4">SM-1</strain>
    </source>
</reference>
<organism evidence="3 4">
    <name type="scientific">Arsenicibacter rosenii</name>
    <dbReference type="NCBI Taxonomy" id="1750698"/>
    <lineage>
        <taxon>Bacteria</taxon>
        <taxon>Pseudomonadati</taxon>
        <taxon>Bacteroidota</taxon>
        <taxon>Cytophagia</taxon>
        <taxon>Cytophagales</taxon>
        <taxon>Spirosomataceae</taxon>
        <taxon>Arsenicibacter</taxon>
    </lineage>
</organism>
<dbReference type="Proteomes" id="UP000181790">
    <property type="component" value="Unassembled WGS sequence"/>
</dbReference>
<keyword evidence="4" id="KW-1185">Reference proteome</keyword>
<dbReference type="EMBL" id="MORL01000026">
    <property type="protein sequence ID" value="OIN56224.1"/>
    <property type="molecule type" value="Genomic_DNA"/>
</dbReference>
<dbReference type="Pfam" id="PF08327">
    <property type="entry name" value="AHSA1"/>
    <property type="match status" value="1"/>
</dbReference>